<dbReference type="OrthoDB" id="581239at2"/>
<keyword evidence="4" id="KW-1185">Reference proteome</keyword>
<evidence type="ECO:0000259" key="2">
    <source>
        <dbReference type="Pfam" id="PF09362"/>
    </source>
</evidence>
<accession>A0A345T5G4</accession>
<feature type="signal peptide" evidence="1">
    <location>
        <begin position="1"/>
        <end position="23"/>
    </location>
</feature>
<name>A0A345T5G4_9ACTN</name>
<keyword evidence="1" id="KW-0732">Signal</keyword>
<feature type="domain" description="DUF1996" evidence="2">
    <location>
        <begin position="101"/>
        <end position="308"/>
    </location>
</feature>
<dbReference type="InterPro" id="IPR018535">
    <property type="entry name" value="DUF1996"/>
</dbReference>
<dbReference type="EMBL" id="CP031264">
    <property type="protein sequence ID" value="AXI81219.1"/>
    <property type="molecule type" value="Genomic_DNA"/>
</dbReference>
<proteinExistence type="predicted"/>
<feature type="chain" id="PRO_5039427904" evidence="1">
    <location>
        <begin position="24"/>
        <end position="350"/>
    </location>
</feature>
<gene>
    <name evidence="3" type="ORF">C7M71_006235</name>
</gene>
<dbReference type="AlphaFoldDB" id="A0A345T5G4"/>
<evidence type="ECO:0000313" key="3">
    <source>
        <dbReference type="EMBL" id="AXI81219.1"/>
    </source>
</evidence>
<dbReference type="PANTHER" id="PTHR43662:SF3">
    <property type="entry name" value="DOMAIN PROTEIN, PUTATIVE (AFU_ORTHOLOGUE AFUA_6G11970)-RELATED"/>
    <property type="match status" value="1"/>
</dbReference>
<dbReference type="RefSeq" id="WP_111493207.1">
    <property type="nucleotide sequence ID" value="NZ_CP031264.1"/>
</dbReference>
<sequence>MFRRPPFLSGALAAALGGLTALALMVAPATSTEAASTPAAPAAPAAHAGHAAMAAMAMPDGNYIPANPPVTGVVPSTANPPHRYFHEFQANCSVTHRAPDDPIVFPGQPGASHDHTFMGANNTNAYSTVDSLTAGGTACKVPGDTSGYWVPTLYNGDKVITPVGPQTIYYKTGVIDYTSVRPFPKGLRFVVGSPTATAAEFRANPGYVAGWECGDSYHNIDFPGSCPAGSQLNIRLQAPSCWNGKYLDTPDHKSHMAYPVDGICPADHPVALPMVEFKMAFPVDGNMSQVHLSSGAAYSYHYDFFNAWDDATLAAMVKHCIVGGLQCDARGYDQEHPEAGAALNDQYRLP</sequence>
<evidence type="ECO:0000313" key="4">
    <source>
        <dbReference type="Proteomes" id="UP000249340"/>
    </source>
</evidence>
<dbReference type="KEGG" id="stri:C7M71_006235"/>
<organism evidence="3 4">
    <name type="scientific">Peterkaempfera bronchialis</name>
    <dbReference type="NCBI Taxonomy" id="2126346"/>
    <lineage>
        <taxon>Bacteria</taxon>
        <taxon>Bacillati</taxon>
        <taxon>Actinomycetota</taxon>
        <taxon>Actinomycetes</taxon>
        <taxon>Kitasatosporales</taxon>
        <taxon>Streptomycetaceae</taxon>
        <taxon>Peterkaempfera</taxon>
    </lineage>
</organism>
<dbReference type="Pfam" id="PF09362">
    <property type="entry name" value="DUF1996"/>
    <property type="match status" value="1"/>
</dbReference>
<reference evidence="4" key="1">
    <citation type="submission" date="2018-07" db="EMBL/GenBank/DDBJ databases">
        <title>Streptacidiphilus bronchialis DSM 106435 chromosome.</title>
        <authorList>
            <person name="Batra D."/>
            <person name="Gulvik C.A."/>
        </authorList>
    </citation>
    <scope>NUCLEOTIDE SEQUENCE [LARGE SCALE GENOMIC DNA]</scope>
    <source>
        <strain evidence="4">DSM 106435</strain>
    </source>
</reference>
<protein>
    <submittedName>
        <fullName evidence="3">DUF1996 domain-containing protein</fullName>
    </submittedName>
</protein>
<dbReference type="Proteomes" id="UP000249340">
    <property type="component" value="Chromosome"/>
</dbReference>
<evidence type="ECO:0000256" key="1">
    <source>
        <dbReference type="SAM" id="SignalP"/>
    </source>
</evidence>
<dbReference type="PANTHER" id="PTHR43662">
    <property type="match status" value="1"/>
</dbReference>